<dbReference type="EMBL" id="JADBDY010000001">
    <property type="protein sequence ID" value="MBE1456277.1"/>
    <property type="molecule type" value="Genomic_DNA"/>
</dbReference>
<evidence type="ECO:0000313" key="2">
    <source>
        <dbReference type="EMBL" id="MBE1456277.1"/>
    </source>
</evidence>
<organism evidence="2 3">
    <name type="scientific">Nocardiopsis terrae</name>
    <dbReference type="NCBI Taxonomy" id="372655"/>
    <lineage>
        <taxon>Bacteria</taxon>
        <taxon>Bacillati</taxon>
        <taxon>Actinomycetota</taxon>
        <taxon>Actinomycetes</taxon>
        <taxon>Streptosporangiales</taxon>
        <taxon>Nocardiopsidaceae</taxon>
        <taxon>Nocardiopsis</taxon>
    </lineage>
</organism>
<accession>A0ABR9HB66</accession>
<evidence type="ECO:0000256" key="1">
    <source>
        <dbReference type="SAM" id="SignalP"/>
    </source>
</evidence>
<comment type="caution">
    <text evidence="2">The sequence shown here is derived from an EMBL/GenBank/DDBJ whole genome shotgun (WGS) entry which is preliminary data.</text>
</comment>
<name>A0ABR9HB66_9ACTN</name>
<feature type="signal peptide" evidence="1">
    <location>
        <begin position="1"/>
        <end position="34"/>
    </location>
</feature>
<keyword evidence="1" id="KW-0732">Signal</keyword>
<evidence type="ECO:0000313" key="3">
    <source>
        <dbReference type="Proteomes" id="UP000598217"/>
    </source>
</evidence>
<feature type="chain" id="PRO_5045125664" description="Dirigent-like protein" evidence="1">
    <location>
        <begin position="35"/>
        <end position="180"/>
    </location>
</feature>
<evidence type="ECO:0008006" key="4">
    <source>
        <dbReference type="Google" id="ProtNLM"/>
    </source>
</evidence>
<reference evidence="2 3" key="1">
    <citation type="submission" date="2020-10" db="EMBL/GenBank/DDBJ databases">
        <title>Sequencing the genomes of 1000 actinobacteria strains.</title>
        <authorList>
            <person name="Klenk H.-P."/>
        </authorList>
    </citation>
    <scope>NUCLEOTIDE SEQUENCE [LARGE SCALE GENOMIC DNA]</scope>
    <source>
        <strain evidence="2 3">DSM 45157</strain>
    </source>
</reference>
<protein>
    <recommendedName>
        <fullName evidence="4">Dirigent-like protein</fullName>
    </recommendedName>
</protein>
<dbReference type="RefSeq" id="WP_229826111.1">
    <property type="nucleotide sequence ID" value="NZ_BMXJ01000002.1"/>
</dbReference>
<gene>
    <name evidence="2" type="ORF">H4W79_000491</name>
</gene>
<keyword evidence="3" id="KW-1185">Reference proteome</keyword>
<dbReference type="Proteomes" id="UP000598217">
    <property type="component" value="Unassembled WGS sequence"/>
</dbReference>
<proteinExistence type="predicted"/>
<sequence>MPLSPGRAKRTSRLTALAAVAASVVFLVPGTAFAEMGQVRAESQEIIVTEEGVYEVGEDVESLDAFLTENPEYEPAVEDPGGVSTLATNSLPLTHGVLTTRTTRCESATVSYSKRSGSELTIRFSLAQLGSGTKNGPGIGIVAGQTRSYTFSTRSFGNVQGRMYVNEQDKTFRNGYISCR</sequence>